<proteinExistence type="predicted"/>
<dbReference type="EMBL" id="JANPWB010000010">
    <property type="protein sequence ID" value="KAJ1137185.1"/>
    <property type="molecule type" value="Genomic_DNA"/>
</dbReference>
<dbReference type="AlphaFoldDB" id="A0AAV7QDI9"/>
<evidence type="ECO:0000313" key="1">
    <source>
        <dbReference type="EMBL" id="KAJ1137185.1"/>
    </source>
</evidence>
<comment type="caution">
    <text evidence="1">The sequence shown here is derived from an EMBL/GenBank/DDBJ whole genome shotgun (WGS) entry which is preliminary data.</text>
</comment>
<dbReference type="Proteomes" id="UP001066276">
    <property type="component" value="Chromosome 6"/>
</dbReference>
<organism evidence="1 2">
    <name type="scientific">Pleurodeles waltl</name>
    <name type="common">Iberian ribbed newt</name>
    <dbReference type="NCBI Taxonomy" id="8319"/>
    <lineage>
        <taxon>Eukaryota</taxon>
        <taxon>Metazoa</taxon>
        <taxon>Chordata</taxon>
        <taxon>Craniata</taxon>
        <taxon>Vertebrata</taxon>
        <taxon>Euteleostomi</taxon>
        <taxon>Amphibia</taxon>
        <taxon>Batrachia</taxon>
        <taxon>Caudata</taxon>
        <taxon>Salamandroidea</taxon>
        <taxon>Salamandridae</taxon>
        <taxon>Pleurodelinae</taxon>
        <taxon>Pleurodeles</taxon>
    </lineage>
</organism>
<name>A0AAV7QDI9_PLEWA</name>
<accession>A0AAV7QDI9</accession>
<evidence type="ECO:0000313" key="2">
    <source>
        <dbReference type="Proteomes" id="UP001066276"/>
    </source>
</evidence>
<gene>
    <name evidence="1" type="ORF">NDU88_003598</name>
</gene>
<reference evidence="1" key="1">
    <citation type="journal article" date="2022" name="bioRxiv">
        <title>Sequencing and chromosome-scale assembly of the giantPleurodeles waltlgenome.</title>
        <authorList>
            <person name="Brown T."/>
            <person name="Elewa A."/>
            <person name="Iarovenko S."/>
            <person name="Subramanian E."/>
            <person name="Araus A.J."/>
            <person name="Petzold A."/>
            <person name="Susuki M."/>
            <person name="Suzuki K.-i.T."/>
            <person name="Hayashi T."/>
            <person name="Toyoda A."/>
            <person name="Oliveira C."/>
            <person name="Osipova E."/>
            <person name="Leigh N.D."/>
            <person name="Simon A."/>
            <person name="Yun M.H."/>
        </authorList>
    </citation>
    <scope>NUCLEOTIDE SEQUENCE</scope>
    <source>
        <strain evidence="1">20211129_DDA</strain>
        <tissue evidence="1">Liver</tissue>
    </source>
</reference>
<keyword evidence="2" id="KW-1185">Reference proteome</keyword>
<protein>
    <submittedName>
        <fullName evidence="1">Uncharacterized protein</fullName>
    </submittedName>
</protein>
<sequence length="131" mass="14359">MKSWFKAAVQKCQKRQNASGAEVVMSRKVSERRKGGSCASWKVPDGVGRLAGGIPLMYHPHRLPSPDPFLPYNPLPWSCRSLLGNVPPLLLAQDEMRDRGKTTPLGPKMAMSVAYPLDASKQSLTRGGKKT</sequence>